<evidence type="ECO:0000313" key="2">
    <source>
        <dbReference type="Proteomes" id="UP000767446"/>
    </source>
</evidence>
<organism evidence="1 2">
    <name type="scientific">Gomphosphaeria aponina SAG 52.96 = DSM 107014</name>
    <dbReference type="NCBI Taxonomy" id="1521640"/>
    <lineage>
        <taxon>Bacteria</taxon>
        <taxon>Bacillati</taxon>
        <taxon>Cyanobacteriota</taxon>
        <taxon>Cyanophyceae</taxon>
        <taxon>Oscillatoriophycideae</taxon>
        <taxon>Chroococcales</taxon>
        <taxon>Gomphosphaeriaceae</taxon>
        <taxon>Gomphosphaeria</taxon>
    </lineage>
</organism>
<protein>
    <submittedName>
        <fullName evidence="1">Uncharacterized protein</fullName>
    </submittedName>
</protein>
<dbReference type="EMBL" id="JADQBC010000115">
    <property type="protein sequence ID" value="MBR8829200.1"/>
    <property type="molecule type" value="Genomic_DNA"/>
</dbReference>
<dbReference type="AlphaFoldDB" id="A0A941GWK7"/>
<gene>
    <name evidence="1" type="ORF">DSM107014_15100</name>
</gene>
<name>A0A941GWK7_9CHRO</name>
<reference evidence="1" key="1">
    <citation type="submission" date="2021-02" db="EMBL/GenBank/DDBJ databases">
        <title>Metagenome analyses of Stigonema ocellatum DSM 106950, Chlorogloea purpurea SAG 13.99 and Gomphosphaeria aponina DSM 107014.</title>
        <authorList>
            <person name="Marter P."/>
            <person name="Huang S."/>
        </authorList>
    </citation>
    <scope>NUCLEOTIDE SEQUENCE</scope>
    <source>
        <strain evidence="1">JP213</strain>
    </source>
</reference>
<comment type="caution">
    <text evidence="1">The sequence shown here is derived from an EMBL/GenBank/DDBJ whole genome shotgun (WGS) entry which is preliminary data.</text>
</comment>
<proteinExistence type="predicted"/>
<dbReference type="Proteomes" id="UP000767446">
    <property type="component" value="Unassembled WGS sequence"/>
</dbReference>
<accession>A0A941GWK7</accession>
<sequence>MLNTDLFREEFLWFPDASKLQGHQTRLEWDKLSLYQLFVKRLANSGQEMSDYLQTVSGLIVDSHPLLGFLPSSDESPYQLLMETMVGKFMGSNPRKGYTYRWIPNHLQDTEGKIVPRSFLKLFSFSAEKRLDKVEELTESLLLKPVDLQAALMDVSQDRIRELVQEEYPWIEALKQSLKGNRVPMEKSKLLEILASTPWSNESDKKPPNSEPEEILQILIQLGILESRLDNRINMPEIYLYGFDVKRPGGIIRPQLTN</sequence>
<evidence type="ECO:0000313" key="1">
    <source>
        <dbReference type="EMBL" id="MBR8829200.1"/>
    </source>
</evidence>